<accession>A0A4V3XBW4</accession>
<dbReference type="EMBL" id="SGPL01001329">
    <property type="protein sequence ID" value="THH03533.1"/>
    <property type="molecule type" value="Genomic_DNA"/>
</dbReference>
<dbReference type="OrthoDB" id="408964at2759"/>
<reference evidence="2 3" key="1">
    <citation type="submission" date="2019-02" db="EMBL/GenBank/DDBJ databases">
        <title>Genome sequencing of the rare red list fungi Bondarzewia mesenterica.</title>
        <authorList>
            <person name="Buettner E."/>
            <person name="Kellner H."/>
        </authorList>
    </citation>
    <scope>NUCLEOTIDE SEQUENCE [LARGE SCALE GENOMIC DNA]</scope>
    <source>
        <strain evidence="2 3">DSM 108281</strain>
    </source>
</reference>
<sequence length="349" mass="38125">MSNEPLADIEILLDTVQTCKQSTDQRKLKRAEENSTAGMRIRLSRKRRTLEFSTFVATATRSTGEWNKKILVWTGGTSGASIQDLASLTDSEKEGMVALVNFVQVAEAFEALGTLKTSLQPDESPSAPNVSSGQTAAAASSSNRPASQEAILDRPIVPKKGLVRILSNPYSYGGEITRATSADATAGTETPSKRSFSDVNITPRPTLSPPLARFSDETVRRASSTVVEDGFHRHPSRASSPDSRPQSAASIKPEWPTTSPLGLAMQTRFITSVGWCIRYGTSGGGRYRIMFLDGIALEVDVDEERVEYVGKNGVVERYSVRECHSQRMVGERMKVFDEFVSLFDESSTE</sequence>
<keyword evidence="3" id="KW-1185">Reference proteome</keyword>
<name>A0A4V3XBW4_9AGAM</name>
<feature type="region of interest" description="Disordered" evidence="1">
    <location>
        <begin position="119"/>
        <end position="152"/>
    </location>
</feature>
<evidence type="ECO:0008006" key="4">
    <source>
        <dbReference type="Google" id="ProtNLM"/>
    </source>
</evidence>
<gene>
    <name evidence="2" type="ORF">EW146_g10423</name>
</gene>
<comment type="caution">
    <text evidence="2">The sequence shown here is derived from an EMBL/GenBank/DDBJ whole genome shotgun (WGS) entry which is preliminary data.</text>
</comment>
<feature type="compositionally biased region" description="Polar residues" evidence="1">
    <location>
        <begin position="237"/>
        <end position="249"/>
    </location>
</feature>
<feature type="compositionally biased region" description="Polar residues" evidence="1">
    <location>
        <begin position="181"/>
        <end position="190"/>
    </location>
</feature>
<protein>
    <recommendedName>
        <fullName evidence="4">POLO box domain-containing protein</fullName>
    </recommendedName>
</protein>
<proteinExistence type="predicted"/>
<evidence type="ECO:0000313" key="2">
    <source>
        <dbReference type="EMBL" id="THH03533.1"/>
    </source>
</evidence>
<evidence type="ECO:0000256" key="1">
    <source>
        <dbReference type="SAM" id="MobiDB-lite"/>
    </source>
</evidence>
<feature type="compositionally biased region" description="Polar residues" evidence="1">
    <location>
        <begin position="119"/>
        <end position="135"/>
    </location>
</feature>
<evidence type="ECO:0000313" key="3">
    <source>
        <dbReference type="Proteomes" id="UP000310158"/>
    </source>
</evidence>
<dbReference type="Gene3D" id="3.30.1120.30">
    <property type="entry name" value="POLO box domain"/>
    <property type="match status" value="1"/>
</dbReference>
<feature type="region of interest" description="Disordered" evidence="1">
    <location>
        <begin position="181"/>
        <end position="257"/>
    </location>
</feature>
<dbReference type="InterPro" id="IPR036947">
    <property type="entry name" value="POLO_box_dom_sf"/>
</dbReference>
<dbReference type="Proteomes" id="UP000310158">
    <property type="component" value="Unassembled WGS sequence"/>
</dbReference>
<organism evidence="2 3">
    <name type="scientific">Bondarzewia mesenterica</name>
    <dbReference type="NCBI Taxonomy" id="1095465"/>
    <lineage>
        <taxon>Eukaryota</taxon>
        <taxon>Fungi</taxon>
        <taxon>Dikarya</taxon>
        <taxon>Basidiomycota</taxon>
        <taxon>Agaricomycotina</taxon>
        <taxon>Agaricomycetes</taxon>
        <taxon>Russulales</taxon>
        <taxon>Bondarzewiaceae</taxon>
        <taxon>Bondarzewia</taxon>
    </lineage>
</organism>
<dbReference type="AlphaFoldDB" id="A0A4V3XBW4"/>